<keyword evidence="5" id="KW-0175">Coiled coil</keyword>
<evidence type="ECO:0000256" key="2">
    <source>
        <dbReference type="ARBA" id="ARBA00023015"/>
    </source>
</evidence>
<feature type="coiled-coil region" evidence="5">
    <location>
        <begin position="50"/>
        <end position="77"/>
    </location>
</feature>
<dbReference type="GO" id="GO:0005634">
    <property type="term" value="C:nucleus"/>
    <property type="evidence" value="ECO:0007669"/>
    <property type="project" value="UniProtKB-SubCell"/>
</dbReference>
<keyword evidence="8" id="KW-1185">Reference proteome</keyword>
<dbReference type="EMBL" id="JBGMDY010000006">
    <property type="protein sequence ID" value="KAL2331685.1"/>
    <property type="molecule type" value="Genomic_DNA"/>
</dbReference>
<gene>
    <name evidence="7" type="ORF">Fmac_019266</name>
</gene>
<evidence type="ECO:0000313" key="7">
    <source>
        <dbReference type="EMBL" id="KAL2331685.1"/>
    </source>
</evidence>
<dbReference type="Pfam" id="PF00010">
    <property type="entry name" value="HLH"/>
    <property type="match status" value="1"/>
</dbReference>
<dbReference type="InterPro" id="IPR011598">
    <property type="entry name" value="bHLH_dom"/>
</dbReference>
<dbReference type="GO" id="GO:0006355">
    <property type="term" value="P:regulation of DNA-templated transcription"/>
    <property type="evidence" value="ECO:0007669"/>
    <property type="project" value="UniProtKB-ARBA"/>
</dbReference>
<dbReference type="InterPro" id="IPR015660">
    <property type="entry name" value="MASH1/Ascl1a-like"/>
</dbReference>
<dbReference type="SUPFAM" id="SSF47459">
    <property type="entry name" value="HLH, helix-loop-helix DNA-binding domain"/>
    <property type="match status" value="1"/>
</dbReference>
<evidence type="ECO:0000256" key="5">
    <source>
        <dbReference type="SAM" id="Coils"/>
    </source>
</evidence>
<protein>
    <recommendedName>
        <fullName evidence="6">BHLH domain-containing protein</fullName>
    </recommendedName>
</protein>
<comment type="subcellular location">
    <subcellularLocation>
        <location evidence="1">Nucleus</location>
    </subcellularLocation>
</comment>
<dbReference type="AlphaFoldDB" id="A0ABD1M996"/>
<name>A0ABD1M996_9FABA</name>
<dbReference type="Gene3D" id="4.10.280.10">
    <property type="entry name" value="Helix-loop-helix DNA-binding domain"/>
    <property type="match status" value="1"/>
</dbReference>
<organism evidence="7 8">
    <name type="scientific">Flemingia macrophylla</name>
    <dbReference type="NCBI Taxonomy" id="520843"/>
    <lineage>
        <taxon>Eukaryota</taxon>
        <taxon>Viridiplantae</taxon>
        <taxon>Streptophyta</taxon>
        <taxon>Embryophyta</taxon>
        <taxon>Tracheophyta</taxon>
        <taxon>Spermatophyta</taxon>
        <taxon>Magnoliopsida</taxon>
        <taxon>eudicotyledons</taxon>
        <taxon>Gunneridae</taxon>
        <taxon>Pentapetalae</taxon>
        <taxon>rosids</taxon>
        <taxon>fabids</taxon>
        <taxon>Fabales</taxon>
        <taxon>Fabaceae</taxon>
        <taxon>Papilionoideae</taxon>
        <taxon>50 kb inversion clade</taxon>
        <taxon>NPAAA clade</taxon>
        <taxon>indigoferoid/millettioid clade</taxon>
        <taxon>Phaseoleae</taxon>
        <taxon>Flemingia</taxon>
    </lineage>
</organism>
<evidence type="ECO:0000259" key="6">
    <source>
        <dbReference type="PROSITE" id="PS50888"/>
    </source>
</evidence>
<dbReference type="Proteomes" id="UP001603857">
    <property type="component" value="Unassembled WGS sequence"/>
</dbReference>
<comment type="caution">
    <text evidence="7">The sequence shown here is derived from an EMBL/GenBank/DDBJ whole genome shotgun (WGS) entry which is preliminary data.</text>
</comment>
<evidence type="ECO:0000256" key="1">
    <source>
        <dbReference type="ARBA" id="ARBA00004123"/>
    </source>
</evidence>
<keyword evidence="2" id="KW-0805">Transcription regulation</keyword>
<keyword evidence="4" id="KW-0539">Nucleus</keyword>
<dbReference type="PANTHER" id="PTHR13935:SF63">
    <property type="entry name" value="BHLH DOMAIN-CONTAINING PROTEIN"/>
    <property type="match status" value="1"/>
</dbReference>
<dbReference type="PANTHER" id="PTHR13935">
    <property type="entry name" value="ACHAETE-SCUTE TRANSCRIPTION FACTOR-RELATED"/>
    <property type="match status" value="1"/>
</dbReference>
<evidence type="ECO:0000256" key="4">
    <source>
        <dbReference type="ARBA" id="ARBA00023242"/>
    </source>
</evidence>
<accession>A0ABD1M996</accession>
<proteinExistence type="predicted"/>
<reference evidence="7 8" key="1">
    <citation type="submission" date="2024-08" db="EMBL/GenBank/DDBJ databases">
        <title>Insights into the chromosomal genome structure of Flemingia macrophylla.</title>
        <authorList>
            <person name="Ding Y."/>
            <person name="Zhao Y."/>
            <person name="Bi W."/>
            <person name="Wu M."/>
            <person name="Zhao G."/>
            <person name="Gong Y."/>
            <person name="Li W."/>
            <person name="Zhang P."/>
        </authorList>
    </citation>
    <scope>NUCLEOTIDE SEQUENCE [LARGE SCALE GENOMIC DNA]</scope>
    <source>
        <strain evidence="7">DYQJB</strain>
        <tissue evidence="7">Leaf</tissue>
    </source>
</reference>
<dbReference type="SMART" id="SM00353">
    <property type="entry name" value="HLH"/>
    <property type="match status" value="1"/>
</dbReference>
<keyword evidence="3" id="KW-0804">Transcription</keyword>
<feature type="domain" description="BHLH" evidence="6">
    <location>
        <begin position="11"/>
        <end position="60"/>
    </location>
</feature>
<evidence type="ECO:0000313" key="8">
    <source>
        <dbReference type="Proteomes" id="UP001603857"/>
    </source>
</evidence>
<evidence type="ECO:0000256" key="3">
    <source>
        <dbReference type="ARBA" id="ARBA00023163"/>
    </source>
</evidence>
<sequence length="220" mass="24884">MDSQQLPQPSSNKLERKIVEKNRRNQMKNLCSQLYSLLPNQEAMSVGDQIDEAINYIKSLQARMKMAQKKKERLMETKRSRSGCSSASEAQRSLKLPRIETHETGSSLEVILTCGVDNQFIFREIIRILHEENVEVISTNSSIVGDSMLHVVHGEVRQSFSQFGATSKVSEKLKRFVHGSISDMEMESELGDFEIGTADLWEILTTLDTNEGLPPNLLQN</sequence>
<dbReference type="InterPro" id="IPR036638">
    <property type="entry name" value="HLH_DNA-bd_sf"/>
</dbReference>
<dbReference type="PROSITE" id="PS50888">
    <property type="entry name" value="BHLH"/>
    <property type="match status" value="1"/>
</dbReference>